<dbReference type="InterPro" id="IPR013857">
    <property type="entry name" value="NADH-UbQ_OxRdtase-assoc_prot30"/>
</dbReference>
<keyword evidence="5" id="KW-1185">Reference proteome</keyword>
<organism evidence="4 5">
    <name type="scientific">Aspergillus ellipticus CBS 707.79</name>
    <dbReference type="NCBI Taxonomy" id="1448320"/>
    <lineage>
        <taxon>Eukaryota</taxon>
        <taxon>Fungi</taxon>
        <taxon>Dikarya</taxon>
        <taxon>Ascomycota</taxon>
        <taxon>Pezizomycotina</taxon>
        <taxon>Eurotiomycetes</taxon>
        <taxon>Eurotiomycetidae</taxon>
        <taxon>Eurotiales</taxon>
        <taxon>Aspergillaceae</taxon>
        <taxon>Aspergillus</taxon>
        <taxon>Aspergillus subgen. Circumdati</taxon>
    </lineage>
</organism>
<dbReference type="PANTHER" id="PTHR13194">
    <property type="entry name" value="COMPLEX I INTERMEDIATE-ASSOCIATED PROTEIN 30"/>
    <property type="match status" value="1"/>
</dbReference>
<proteinExistence type="inferred from homology"/>
<dbReference type="Pfam" id="PF08547">
    <property type="entry name" value="CIA30"/>
    <property type="match status" value="1"/>
</dbReference>
<dbReference type="GO" id="GO:0051082">
    <property type="term" value="F:unfolded protein binding"/>
    <property type="evidence" value="ECO:0007669"/>
    <property type="project" value="TreeGrafter"/>
</dbReference>
<dbReference type="OrthoDB" id="426386at2759"/>
<dbReference type="AlphaFoldDB" id="A0A319D088"/>
<dbReference type="GO" id="GO:0010257">
    <property type="term" value="P:NADH dehydrogenase complex assembly"/>
    <property type="evidence" value="ECO:0007669"/>
    <property type="project" value="TreeGrafter"/>
</dbReference>
<dbReference type="VEuPathDB" id="FungiDB:BO71DRAFT_422088"/>
<evidence type="ECO:0000313" key="5">
    <source>
        <dbReference type="Proteomes" id="UP000247810"/>
    </source>
</evidence>
<reference evidence="4 5" key="1">
    <citation type="submission" date="2018-02" db="EMBL/GenBank/DDBJ databases">
        <title>The genomes of Aspergillus section Nigri reveals drivers in fungal speciation.</title>
        <authorList>
            <consortium name="DOE Joint Genome Institute"/>
            <person name="Vesth T.C."/>
            <person name="Nybo J."/>
            <person name="Theobald S."/>
            <person name="Brandl J."/>
            <person name="Frisvad J.C."/>
            <person name="Nielsen K.F."/>
            <person name="Lyhne E.K."/>
            <person name="Kogle M.E."/>
            <person name="Kuo A."/>
            <person name="Riley R."/>
            <person name="Clum A."/>
            <person name="Nolan M."/>
            <person name="Lipzen A."/>
            <person name="Salamov A."/>
            <person name="Henrissat B."/>
            <person name="Wiebenga A."/>
            <person name="De vries R.P."/>
            <person name="Grigoriev I.V."/>
            <person name="Mortensen U.H."/>
            <person name="Andersen M.R."/>
            <person name="Baker S.E."/>
        </authorList>
    </citation>
    <scope>NUCLEOTIDE SEQUENCE [LARGE SCALE GENOMIC DNA]</scope>
    <source>
        <strain evidence="4 5">CBS 707.79</strain>
    </source>
</reference>
<evidence type="ECO:0000313" key="4">
    <source>
        <dbReference type="EMBL" id="PYH90694.1"/>
    </source>
</evidence>
<evidence type="ECO:0000259" key="3">
    <source>
        <dbReference type="Pfam" id="PF08547"/>
    </source>
</evidence>
<dbReference type="Proteomes" id="UP000247810">
    <property type="component" value="Unassembled WGS sequence"/>
</dbReference>
<comment type="similarity">
    <text evidence="1">Belongs to the CIA30 family.</text>
</comment>
<sequence length="240" mass="26622">MQYPTQTPSAYLFGGTHPWTPTDWTSTDDRVRGGSSHSYLSINSTTNAATFHGTLDITTLGGAGFASQRTTTTSHTWDLTPYAGLEISVPHSDGKKYTLTLKDELLPRRPDGRERSGLVWEYDFVAQKGGEVLRVRWEDFAPTFRGREAKGAKPLDLGGVRRVGIMVRSFFGEQEGEFELVVESIKGFGKGKSTGKAKEERYRDDPDAGGEDEEFSEKGWGEMRSERRGGLGWFSCCGLF</sequence>
<dbReference type="PANTHER" id="PTHR13194:SF19">
    <property type="entry name" value="NAD(P)-BINDING ROSSMANN-FOLD SUPERFAMILY PROTEIN"/>
    <property type="match status" value="1"/>
</dbReference>
<dbReference type="InterPro" id="IPR008979">
    <property type="entry name" value="Galactose-bd-like_sf"/>
</dbReference>
<evidence type="ECO:0000256" key="2">
    <source>
        <dbReference type="SAM" id="MobiDB-lite"/>
    </source>
</evidence>
<gene>
    <name evidence="4" type="ORF">BO71DRAFT_422088</name>
</gene>
<accession>A0A319D088</accession>
<feature type="compositionally biased region" description="Basic and acidic residues" evidence="2">
    <location>
        <begin position="196"/>
        <end position="206"/>
    </location>
</feature>
<feature type="region of interest" description="Disordered" evidence="2">
    <location>
        <begin position="189"/>
        <end position="221"/>
    </location>
</feature>
<protein>
    <submittedName>
        <fullName evidence="4">CIA30-domain-containing protein</fullName>
    </submittedName>
</protein>
<dbReference type="SUPFAM" id="SSF49785">
    <property type="entry name" value="Galactose-binding domain-like"/>
    <property type="match status" value="1"/>
</dbReference>
<feature type="domain" description="NADH:ubiquinone oxidoreductase intermediate-associated protein 30" evidence="3">
    <location>
        <begin position="20"/>
        <end position="182"/>
    </location>
</feature>
<dbReference type="EMBL" id="KZ825972">
    <property type="protein sequence ID" value="PYH90694.1"/>
    <property type="molecule type" value="Genomic_DNA"/>
</dbReference>
<dbReference type="InterPro" id="IPR039131">
    <property type="entry name" value="NDUFAF1"/>
</dbReference>
<name>A0A319D088_9EURO</name>
<evidence type="ECO:0000256" key="1">
    <source>
        <dbReference type="ARBA" id="ARBA00007884"/>
    </source>
</evidence>